<dbReference type="AlphaFoldDB" id="A0A9D5UAC1"/>
<dbReference type="InterPro" id="IPR008271">
    <property type="entry name" value="Ser/Thr_kinase_AS"/>
</dbReference>
<keyword evidence="2" id="KW-0723">Serine/threonine-protein kinase</keyword>
<keyword evidence="12" id="KW-1185">Reference proteome</keyword>
<evidence type="ECO:0000256" key="9">
    <source>
        <dbReference type="SAM" id="Phobius"/>
    </source>
</evidence>
<dbReference type="Proteomes" id="UP000822993">
    <property type="component" value="Unassembled WGS sequence"/>
</dbReference>
<evidence type="ECO:0000313" key="11">
    <source>
        <dbReference type="EMBL" id="MBE7699291.1"/>
    </source>
</evidence>
<feature type="region of interest" description="Disordered" evidence="8">
    <location>
        <begin position="312"/>
        <end position="342"/>
    </location>
</feature>
<feature type="region of interest" description="Disordered" evidence="8">
    <location>
        <begin position="375"/>
        <end position="438"/>
    </location>
</feature>
<feature type="transmembrane region" description="Helical" evidence="9">
    <location>
        <begin position="443"/>
        <end position="465"/>
    </location>
</feature>
<evidence type="ECO:0000256" key="5">
    <source>
        <dbReference type="ARBA" id="ARBA00022777"/>
    </source>
</evidence>
<dbReference type="SMART" id="SM00220">
    <property type="entry name" value="S_TKc"/>
    <property type="match status" value="1"/>
</dbReference>
<feature type="binding site" evidence="7">
    <location>
        <position position="45"/>
    </location>
    <ligand>
        <name>ATP</name>
        <dbReference type="ChEBI" id="CHEBI:30616"/>
    </ligand>
</feature>
<proteinExistence type="predicted"/>
<dbReference type="GO" id="GO:0004674">
    <property type="term" value="F:protein serine/threonine kinase activity"/>
    <property type="evidence" value="ECO:0007669"/>
    <property type="project" value="UniProtKB-KW"/>
</dbReference>
<keyword evidence="9" id="KW-0472">Membrane</keyword>
<dbReference type="PROSITE" id="PS00108">
    <property type="entry name" value="PROTEIN_KINASE_ST"/>
    <property type="match status" value="1"/>
</dbReference>
<evidence type="ECO:0000256" key="7">
    <source>
        <dbReference type="PROSITE-ProRule" id="PRU10141"/>
    </source>
</evidence>
<sequence>MSSKRAPSAPPLIDGYEYVSVIGSGGFSDVFLYQQQRPRRRVAVKVLLHEWSSESQRAAFDVEADLMATLSTHPSIVTMYEADVAEDGRPYLAMEYCSRPNLGARYRSERLSVAEALRIAVQIAGAVETAHRAGILHRDIKPANILVTEYGHPALTDFGISSTMDDASRAEGMSIPWSPPESFADDPWAGKETDVWALAATTYTLLAGRAPFELPGGSNSSASLITRIESTPLVPTGRTDVPASLERVLGTAMAKSPASRYPTMLAFARALQQVQNELSLAVTPLDVLADSGLAQEEEVDDDGGTRLRAVVSIDPRGPGLGGRLPAGGASTTSGTAPVVRHDPGVPAAAAVRGSLAPDASAGPGRLADAAPAVLLGPAPAHPTRAASSGTGYAPPRPDARGSGHAGTGLAPVAPWGPPADDTVHRAPEAAPTAEPAPRTHRRALWPLLGGLGVVLLVIVGAVALLTGEGAGPGAPGTTAVEEPDLVPPPNDNLGDLVPLPQDMQSRYDEAAGNAVFTWEPPEGAAADLSYAWQRLDVTKETVPVPLPAGTSSLEIPAGATETVCVAVRAVQDGRPSEPVQECVNNP</sequence>
<gene>
    <name evidence="11" type="ORF">H9623_03080</name>
</gene>
<name>A0A9D5UAC1_9CELL</name>
<keyword evidence="9" id="KW-0812">Transmembrane</keyword>
<dbReference type="PANTHER" id="PTHR43289">
    <property type="entry name" value="MITOGEN-ACTIVATED PROTEIN KINASE KINASE KINASE 20-RELATED"/>
    <property type="match status" value="1"/>
</dbReference>
<dbReference type="CDD" id="cd14014">
    <property type="entry name" value="STKc_PknB_like"/>
    <property type="match status" value="1"/>
</dbReference>
<dbReference type="PROSITE" id="PS00107">
    <property type="entry name" value="PROTEIN_KINASE_ATP"/>
    <property type="match status" value="1"/>
</dbReference>
<keyword evidence="5 11" id="KW-0418">Kinase</keyword>
<evidence type="ECO:0000256" key="8">
    <source>
        <dbReference type="SAM" id="MobiDB-lite"/>
    </source>
</evidence>
<dbReference type="EC" id="2.7.11.1" evidence="1"/>
<protein>
    <recommendedName>
        <fullName evidence="1">non-specific serine/threonine protein kinase</fullName>
        <ecNumber evidence="1">2.7.11.1</ecNumber>
    </recommendedName>
</protein>
<evidence type="ECO:0000256" key="3">
    <source>
        <dbReference type="ARBA" id="ARBA00022679"/>
    </source>
</evidence>
<feature type="domain" description="Protein kinase" evidence="10">
    <location>
        <begin position="16"/>
        <end position="278"/>
    </location>
</feature>
<keyword evidence="4 7" id="KW-0547">Nucleotide-binding</keyword>
<evidence type="ECO:0000256" key="2">
    <source>
        <dbReference type="ARBA" id="ARBA00022527"/>
    </source>
</evidence>
<dbReference type="Gene3D" id="3.30.200.20">
    <property type="entry name" value="Phosphorylase Kinase, domain 1"/>
    <property type="match status" value="1"/>
</dbReference>
<evidence type="ECO:0000256" key="4">
    <source>
        <dbReference type="ARBA" id="ARBA00022741"/>
    </source>
</evidence>
<evidence type="ECO:0000256" key="6">
    <source>
        <dbReference type="ARBA" id="ARBA00022840"/>
    </source>
</evidence>
<evidence type="ECO:0000313" key="12">
    <source>
        <dbReference type="Proteomes" id="UP000822993"/>
    </source>
</evidence>
<reference evidence="11 12" key="1">
    <citation type="submission" date="2020-08" db="EMBL/GenBank/DDBJ databases">
        <title>A Genomic Blueprint of the Chicken Gut Microbiome.</title>
        <authorList>
            <person name="Gilroy R."/>
            <person name="Ravi A."/>
            <person name="Getino M."/>
            <person name="Pursley I."/>
            <person name="Horton D.L."/>
            <person name="Alikhan N.-F."/>
            <person name="Baker D."/>
            <person name="Gharbi K."/>
            <person name="Hall N."/>
            <person name="Watson M."/>
            <person name="Adriaenssens E.M."/>
            <person name="Foster-Nyarko E."/>
            <person name="Jarju S."/>
            <person name="Secka A."/>
            <person name="Antonio M."/>
            <person name="Oren A."/>
            <person name="Chaudhuri R."/>
            <person name="La Ragione R.M."/>
            <person name="Hildebrand F."/>
            <person name="Pallen M.J."/>
        </authorList>
    </citation>
    <scope>NUCLEOTIDE SEQUENCE [LARGE SCALE GENOMIC DNA]</scope>
    <source>
        <strain evidence="11 12">Sa1BUA8</strain>
    </source>
</reference>
<keyword evidence="6 7" id="KW-0067">ATP-binding</keyword>
<dbReference type="PROSITE" id="PS50011">
    <property type="entry name" value="PROTEIN_KINASE_DOM"/>
    <property type="match status" value="1"/>
</dbReference>
<dbReference type="InterPro" id="IPR011009">
    <property type="entry name" value="Kinase-like_dom_sf"/>
</dbReference>
<comment type="caution">
    <text evidence="11">The sequence shown here is derived from an EMBL/GenBank/DDBJ whole genome shotgun (WGS) entry which is preliminary data.</text>
</comment>
<keyword evidence="9" id="KW-1133">Transmembrane helix</keyword>
<dbReference type="InterPro" id="IPR000719">
    <property type="entry name" value="Prot_kinase_dom"/>
</dbReference>
<dbReference type="Gene3D" id="1.10.510.10">
    <property type="entry name" value="Transferase(Phosphotransferase) domain 1"/>
    <property type="match status" value="1"/>
</dbReference>
<accession>A0A9D5UAC1</accession>
<dbReference type="GO" id="GO:0005524">
    <property type="term" value="F:ATP binding"/>
    <property type="evidence" value="ECO:0007669"/>
    <property type="project" value="UniProtKB-UniRule"/>
</dbReference>
<dbReference type="Pfam" id="PF00069">
    <property type="entry name" value="Pkinase"/>
    <property type="match status" value="1"/>
</dbReference>
<keyword evidence="3" id="KW-0808">Transferase</keyword>
<dbReference type="RefSeq" id="WP_193718632.1">
    <property type="nucleotide sequence ID" value="NZ_JACSPN010000003.1"/>
</dbReference>
<evidence type="ECO:0000259" key="10">
    <source>
        <dbReference type="PROSITE" id="PS50011"/>
    </source>
</evidence>
<dbReference type="InterPro" id="IPR017441">
    <property type="entry name" value="Protein_kinase_ATP_BS"/>
</dbReference>
<organism evidence="11 12">
    <name type="scientific">Oerskovia douganii</name>
    <dbReference type="NCBI Taxonomy" id="2762210"/>
    <lineage>
        <taxon>Bacteria</taxon>
        <taxon>Bacillati</taxon>
        <taxon>Actinomycetota</taxon>
        <taxon>Actinomycetes</taxon>
        <taxon>Micrococcales</taxon>
        <taxon>Cellulomonadaceae</taxon>
        <taxon>Oerskovia</taxon>
    </lineage>
</organism>
<dbReference type="SUPFAM" id="SSF56112">
    <property type="entry name" value="Protein kinase-like (PK-like)"/>
    <property type="match status" value="1"/>
</dbReference>
<evidence type="ECO:0000256" key="1">
    <source>
        <dbReference type="ARBA" id="ARBA00012513"/>
    </source>
</evidence>
<dbReference type="EMBL" id="JACSPN010000003">
    <property type="protein sequence ID" value="MBE7699291.1"/>
    <property type="molecule type" value="Genomic_DNA"/>
</dbReference>
<dbReference type="PANTHER" id="PTHR43289:SF6">
    <property type="entry name" value="SERINE_THREONINE-PROTEIN KINASE NEKL-3"/>
    <property type="match status" value="1"/>
</dbReference>